<feature type="domain" description="Mycothiol-dependent maleylpyruvate isomerase metal-binding" evidence="1">
    <location>
        <begin position="11"/>
        <end position="146"/>
    </location>
</feature>
<dbReference type="EMBL" id="JAAFYZ010000064">
    <property type="protein sequence ID" value="MBS2549150.1"/>
    <property type="molecule type" value="Genomic_DNA"/>
</dbReference>
<dbReference type="InterPro" id="IPR017518">
    <property type="entry name" value="CHP03084"/>
</dbReference>
<dbReference type="SUPFAM" id="SSF109854">
    <property type="entry name" value="DinB/YfiT-like putative metalloenzymes"/>
    <property type="match status" value="1"/>
</dbReference>
<dbReference type="InterPro" id="IPR017517">
    <property type="entry name" value="Maleyloyr_isom"/>
</dbReference>
<evidence type="ECO:0000313" key="2">
    <source>
        <dbReference type="EMBL" id="MBS2549150.1"/>
    </source>
</evidence>
<keyword evidence="3" id="KW-1185">Reference proteome</keyword>
<reference evidence="2 3" key="1">
    <citation type="submission" date="2020-02" db="EMBL/GenBank/DDBJ databases">
        <title>Acidophilic actinobacteria isolated from forest soil.</title>
        <authorList>
            <person name="Golinska P."/>
        </authorList>
    </citation>
    <scope>NUCLEOTIDE SEQUENCE [LARGE SCALE GENOMIC DNA]</scope>
    <source>
        <strain evidence="2 3">NL8</strain>
    </source>
</reference>
<accession>A0ABS5KSZ5</accession>
<name>A0ABS5KSZ5_9ACTN</name>
<dbReference type="RefSeq" id="WP_212010715.1">
    <property type="nucleotide sequence ID" value="NZ_JAAFYZ010000064.1"/>
</dbReference>
<dbReference type="Pfam" id="PF11716">
    <property type="entry name" value="MDMPI_N"/>
    <property type="match status" value="1"/>
</dbReference>
<dbReference type="InterPro" id="IPR024344">
    <property type="entry name" value="MDMPI_metal-binding"/>
</dbReference>
<dbReference type="InterPro" id="IPR034660">
    <property type="entry name" value="DinB/YfiT-like"/>
</dbReference>
<dbReference type="Gene3D" id="1.20.120.450">
    <property type="entry name" value="dinb family like domain"/>
    <property type="match status" value="1"/>
</dbReference>
<protein>
    <submittedName>
        <fullName evidence="2">TIGR03084 family protein</fullName>
    </submittedName>
</protein>
<evidence type="ECO:0000313" key="3">
    <source>
        <dbReference type="Proteomes" id="UP000730482"/>
    </source>
</evidence>
<proteinExistence type="predicted"/>
<dbReference type="NCBIfam" id="TIGR03084">
    <property type="entry name" value="TIGR03084 family metal-binding protein"/>
    <property type="match status" value="1"/>
</dbReference>
<gene>
    <name evidence="2" type="ORF">KGQ19_19985</name>
</gene>
<dbReference type="NCBIfam" id="TIGR03083">
    <property type="entry name" value="maleylpyruvate isomerase family mycothiol-dependent enzyme"/>
    <property type="match status" value="1"/>
</dbReference>
<comment type="caution">
    <text evidence="2">The sequence shown here is derived from an EMBL/GenBank/DDBJ whole genome shotgun (WGS) entry which is preliminary data.</text>
</comment>
<organism evidence="2 3">
    <name type="scientific">Catenulispora pinistramenti</name>
    <dbReference type="NCBI Taxonomy" id="2705254"/>
    <lineage>
        <taxon>Bacteria</taxon>
        <taxon>Bacillati</taxon>
        <taxon>Actinomycetota</taxon>
        <taxon>Actinomycetes</taxon>
        <taxon>Catenulisporales</taxon>
        <taxon>Catenulisporaceae</taxon>
        <taxon>Catenulispora</taxon>
    </lineage>
</organism>
<evidence type="ECO:0000259" key="1">
    <source>
        <dbReference type="Pfam" id="PF11716"/>
    </source>
</evidence>
<dbReference type="Proteomes" id="UP000730482">
    <property type="component" value="Unassembled WGS sequence"/>
</dbReference>
<sequence>MTGQNDVYADLAAEGDALDRLVAGLDGAGWATPTPSPGWNVGHQIAHLAFIAHLAVLSSTDPEAFEIEAAPSRVDFQGSVDAKLAEYMDDSPEAVLQRWRTNREKGAQGLAAMEGQMVPWLQTPLPASVLATAGIMELFGHGQDVADALRVKRERTDRIVHLTYFGLLTRAFGYVAHGEEPPTEPVRLDLVAPSGAKWTFGPEDAAEYVTGSAWDFCLLILRRRHRADLDLTAYGAEASHWLDVAQAYRGPAGEGRRPGQFAALDA</sequence>